<dbReference type="EMBL" id="JBBKZT010000014">
    <property type="protein sequence ID" value="MEJ8850252.1"/>
    <property type="molecule type" value="Genomic_DNA"/>
</dbReference>
<proteinExistence type="inferred from homology"/>
<evidence type="ECO:0000256" key="1">
    <source>
        <dbReference type="ARBA" id="ARBA00010164"/>
    </source>
</evidence>
<comment type="caution">
    <text evidence="5">The sequence shown here is derived from an EMBL/GenBank/DDBJ whole genome shotgun (WGS) entry which is preliminary data.</text>
</comment>
<keyword evidence="2" id="KW-0808">Transferase</keyword>
<dbReference type="RefSeq" id="WP_340345527.1">
    <property type="nucleotide sequence ID" value="NZ_JBBKZT010000014.1"/>
</dbReference>
<dbReference type="Proteomes" id="UP001385892">
    <property type="component" value="Unassembled WGS sequence"/>
</dbReference>
<dbReference type="PANTHER" id="PTHR37419:SF8">
    <property type="entry name" value="TOXIN YJJJ"/>
    <property type="match status" value="1"/>
</dbReference>
<reference evidence="5 6" key="1">
    <citation type="submission" date="2024-03" db="EMBL/GenBank/DDBJ databases">
        <title>Novel species of the genus Variovorax.</title>
        <authorList>
            <person name="Liu Q."/>
            <person name="Xin Y.-H."/>
        </authorList>
    </citation>
    <scope>NUCLEOTIDE SEQUENCE [LARGE SCALE GENOMIC DNA]</scope>
    <source>
        <strain evidence="5 6">KACC 18900</strain>
    </source>
</reference>
<dbReference type="InterPro" id="IPR012893">
    <property type="entry name" value="HipA-like_C"/>
</dbReference>
<evidence type="ECO:0000313" key="5">
    <source>
        <dbReference type="EMBL" id="MEJ8850252.1"/>
    </source>
</evidence>
<keyword evidence="6" id="KW-1185">Reference proteome</keyword>
<gene>
    <name evidence="5" type="primary">yjjJ</name>
    <name evidence="5" type="ORF">WKW82_26690</name>
</gene>
<organism evidence="5 6">
    <name type="scientific">Variovorax rhizosphaerae</name>
    <dbReference type="NCBI Taxonomy" id="1836200"/>
    <lineage>
        <taxon>Bacteria</taxon>
        <taxon>Pseudomonadati</taxon>
        <taxon>Pseudomonadota</taxon>
        <taxon>Betaproteobacteria</taxon>
        <taxon>Burkholderiales</taxon>
        <taxon>Comamonadaceae</taxon>
        <taxon>Variovorax</taxon>
    </lineage>
</organism>
<evidence type="ECO:0000256" key="3">
    <source>
        <dbReference type="ARBA" id="ARBA00022777"/>
    </source>
</evidence>
<sequence length="462" mass="50467">MPTDLVALLRASGPLAASTVAERMGASRPTLSRAARAAEGALIVRGRARRTRYAARRALRGSLTPLPLFRIDREGTPRQVAEMELVYPDGTALAYAGDFDWPLEDQMLDGWFDGLPYPMQDMRPQGFLGRNFARQHAAVLQVPEDPSIWSDDDALYALSILGDDVPGDLLVGAAACRRWLEQVQRVASGEASAGLADSQVASEYPTLAAQALGMGLPGSSAGGEFPKFTTLREMRDRTRQHVLVKFSGSDDSPGTQRWSDLLVCEHLAGLALEAHAGIDTARSRIYAYAGRTFLEVDRFDRHGALGRSPMVSWAALNHAFIGSAGRPWAEAVRPLAQKGWVENADLDRIQRVWLFGQLIANTDMHDGNLSFLPVRQGDVDILRLAPIYDMLPMAYAPVRGVELPPRNYTPQLPLPAEAAAWQDAARAALAFWELAATDKRISAGFRRVCGDNAVLLRKMGGR</sequence>
<evidence type="ECO:0000313" key="6">
    <source>
        <dbReference type="Proteomes" id="UP001385892"/>
    </source>
</evidence>
<keyword evidence="3" id="KW-0418">Kinase</keyword>
<accession>A0ABU8WUR2</accession>
<dbReference type="NCBIfam" id="NF007297">
    <property type="entry name" value="PRK09775.1"/>
    <property type="match status" value="1"/>
</dbReference>
<protein>
    <submittedName>
        <fullName evidence="5">Type II toxin-antitoxin system HipA family toxin YjjJ</fullName>
    </submittedName>
</protein>
<evidence type="ECO:0000259" key="4">
    <source>
        <dbReference type="Pfam" id="PF07804"/>
    </source>
</evidence>
<dbReference type="PANTHER" id="PTHR37419">
    <property type="entry name" value="SERINE/THREONINE-PROTEIN KINASE TOXIN HIPA"/>
    <property type="match status" value="1"/>
</dbReference>
<evidence type="ECO:0000256" key="2">
    <source>
        <dbReference type="ARBA" id="ARBA00022679"/>
    </source>
</evidence>
<feature type="domain" description="HipA-like C-terminal" evidence="4">
    <location>
        <begin position="219"/>
        <end position="398"/>
    </location>
</feature>
<dbReference type="InterPro" id="IPR052028">
    <property type="entry name" value="HipA_Ser/Thr_kinase"/>
</dbReference>
<comment type="similarity">
    <text evidence="1">Belongs to the HipA Ser/Thr kinase family.</text>
</comment>
<name>A0ABU8WUR2_9BURK</name>
<dbReference type="Pfam" id="PF07804">
    <property type="entry name" value="HipA_C"/>
    <property type="match status" value="1"/>
</dbReference>